<evidence type="ECO:0000313" key="10">
    <source>
        <dbReference type="EMBL" id="GAA3869208.1"/>
    </source>
</evidence>
<organism evidence="10 11">
    <name type="scientific">Celeribacter arenosi</name>
    <dbReference type="NCBI Taxonomy" id="792649"/>
    <lineage>
        <taxon>Bacteria</taxon>
        <taxon>Pseudomonadati</taxon>
        <taxon>Pseudomonadota</taxon>
        <taxon>Alphaproteobacteria</taxon>
        <taxon>Rhodobacterales</taxon>
        <taxon>Roseobacteraceae</taxon>
        <taxon>Celeribacter</taxon>
    </lineage>
</organism>
<feature type="domain" description="3-deoxy-D-manno-octulosonic-acid transferase N-terminal" evidence="9">
    <location>
        <begin position="34"/>
        <end position="214"/>
    </location>
</feature>
<accession>A0ABP7K8V1</accession>
<proteinExistence type="inferred from homology"/>
<keyword evidence="8" id="KW-0472">Membrane</keyword>
<dbReference type="Gene3D" id="3.40.50.2000">
    <property type="entry name" value="Glycogen Phosphorylase B"/>
    <property type="match status" value="1"/>
</dbReference>
<reference evidence="11" key="1">
    <citation type="journal article" date="2019" name="Int. J. Syst. Evol. Microbiol.">
        <title>The Global Catalogue of Microorganisms (GCM) 10K type strain sequencing project: providing services to taxonomists for standard genome sequencing and annotation.</title>
        <authorList>
            <consortium name="The Broad Institute Genomics Platform"/>
            <consortium name="The Broad Institute Genome Sequencing Center for Infectious Disease"/>
            <person name="Wu L."/>
            <person name="Ma J."/>
        </authorList>
    </citation>
    <scope>NUCLEOTIDE SEQUENCE [LARGE SCALE GENOMIC DNA]</scope>
    <source>
        <strain evidence="11">JCM 17190</strain>
    </source>
</reference>
<evidence type="ECO:0000256" key="4">
    <source>
        <dbReference type="ARBA" id="ARBA00019077"/>
    </source>
</evidence>
<comment type="similarity">
    <text evidence="8">Belongs to the glycosyltransferase group 1 family.</text>
</comment>
<dbReference type="Gene3D" id="3.40.50.11720">
    <property type="entry name" value="3-Deoxy-D-manno-octulosonic-acid transferase, N-terminal domain"/>
    <property type="match status" value="1"/>
</dbReference>
<dbReference type="InterPro" id="IPR038107">
    <property type="entry name" value="Glycos_transf_N_sf"/>
</dbReference>
<protein>
    <recommendedName>
        <fullName evidence="4 8">3-deoxy-D-manno-octulosonic acid transferase</fullName>
        <shortName evidence="8">Kdo transferase</shortName>
        <ecNumber evidence="3 8">2.4.99.12</ecNumber>
    </recommendedName>
    <alternativeName>
        <fullName evidence="6 8">Lipid IV(A) 3-deoxy-D-manno-octulosonic acid transferase</fullName>
    </alternativeName>
</protein>
<keyword evidence="5 8" id="KW-0808">Transferase</keyword>
<evidence type="ECO:0000256" key="7">
    <source>
        <dbReference type="ARBA" id="ARBA00049183"/>
    </source>
</evidence>
<comment type="function">
    <text evidence="1 8">Involved in lipopolysaccharide (LPS) biosynthesis. Catalyzes the transfer of 3-deoxy-D-manno-octulosonate (Kdo) residue(s) from CMP-Kdo to lipid IV(A), the tetraacyldisaccharide-1,4'-bisphosphate precursor of lipid A.</text>
</comment>
<evidence type="ECO:0000313" key="11">
    <source>
        <dbReference type="Proteomes" id="UP001399917"/>
    </source>
</evidence>
<comment type="subcellular location">
    <subcellularLocation>
        <location evidence="8">Cell membrane</location>
    </subcellularLocation>
</comment>
<evidence type="ECO:0000256" key="1">
    <source>
        <dbReference type="ARBA" id="ARBA00003394"/>
    </source>
</evidence>
<keyword evidence="8" id="KW-1003">Cell membrane</keyword>
<comment type="caution">
    <text evidence="10">The sequence shown here is derived from an EMBL/GenBank/DDBJ whole genome shotgun (WGS) entry which is preliminary data.</text>
</comment>
<evidence type="ECO:0000259" key="9">
    <source>
        <dbReference type="Pfam" id="PF04413"/>
    </source>
</evidence>
<dbReference type="Proteomes" id="UP001399917">
    <property type="component" value="Unassembled WGS sequence"/>
</dbReference>
<dbReference type="EC" id="2.4.99.12" evidence="3 8"/>
<evidence type="ECO:0000256" key="3">
    <source>
        <dbReference type="ARBA" id="ARBA00012621"/>
    </source>
</evidence>
<dbReference type="Pfam" id="PF04413">
    <property type="entry name" value="Glycos_transf_N"/>
    <property type="match status" value="1"/>
</dbReference>
<dbReference type="InterPro" id="IPR039901">
    <property type="entry name" value="Kdotransferase"/>
</dbReference>
<dbReference type="PANTHER" id="PTHR42755:SF1">
    <property type="entry name" value="3-DEOXY-D-MANNO-OCTULOSONIC ACID TRANSFERASE, MITOCHONDRIAL-RELATED"/>
    <property type="match status" value="1"/>
</dbReference>
<evidence type="ECO:0000256" key="6">
    <source>
        <dbReference type="ARBA" id="ARBA00031445"/>
    </source>
</evidence>
<evidence type="ECO:0000256" key="5">
    <source>
        <dbReference type="ARBA" id="ARBA00022679"/>
    </source>
</evidence>
<name>A0ABP7K8V1_9RHOB</name>
<gene>
    <name evidence="10" type="ORF">GCM10022404_19130</name>
</gene>
<dbReference type="PANTHER" id="PTHR42755">
    <property type="entry name" value="3-DEOXY-MANNO-OCTULOSONATE CYTIDYLYLTRANSFERASE"/>
    <property type="match status" value="1"/>
</dbReference>
<dbReference type="EMBL" id="BAABDF010000007">
    <property type="protein sequence ID" value="GAA3869208.1"/>
    <property type="molecule type" value="Genomic_DNA"/>
</dbReference>
<comment type="catalytic activity">
    <reaction evidence="7 8">
        <text>lipid IVA (E. coli) + CMP-3-deoxy-beta-D-manno-octulosonate = alpha-Kdo-(2-&gt;6)-lipid IVA (E. coli) + CMP + H(+)</text>
        <dbReference type="Rhea" id="RHEA:28066"/>
        <dbReference type="ChEBI" id="CHEBI:15378"/>
        <dbReference type="ChEBI" id="CHEBI:58603"/>
        <dbReference type="ChEBI" id="CHEBI:60364"/>
        <dbReference type="ChEBI" id="CHEBI:60377"/>
        <dbReference type="ChEBI" id="CHEBI:85987"/>
        <dbReference type="EC" id="2.4.99.12"/>
    </reaction>
</comment>
<keyword evidence="8" id="KW-0448">Lipopolysaccharide biosynthesis</keyword>
<evidence type="ECO:0000256" key="2">
    <source>
        <dbReference type="ARBA" id="ARBA00004713"/>
    </source>
</evidence>
<keyword evidence="11" id="KW-1185">Reference proteome</keyword>
<evidence type="ECO:0000256" key="8">
    <source>
        <dbReference type="RuleBase" id="RU365103"/>
    </source>
</evidence>
<comment type="pathway">
    <text evidence="2 8">Bacterial outer membrane biogenesis; LPS core biosynthesis.</text>
</comment>
<dbReference type="InterPro" id="IPR007507">
    <property type="entry name" value="Glycos_transf_N"/>
</dbReference>
<sequence>MRVLVYRILLTVLSPLLLLAMLRSVLSGRETLHDLAERFGRGVTRSNTRPVLWIHGASNGELTGARRLIETIRARDAALALLVTVNTVSARQMVQDWNIANLETRLAPVDLRWVLNRYLSAFRPVALVSIENEIWPNRFDLCRNRDIAVLVAGARMSERTAMRWDRIAPLLRGTVARTIGAVSYLSAQDAASEQRLVQIGLDAERLLPRMNLKSTVSATTAIKLPDLLTSAFPRNLTWLAASTHEGEEEIVLAAFRLILAEHPTARLILAPRHPARGDAVEAAAKIAGVALARRSRGEAPDAAPVYLADTLGEMGLWFRLSCVTFLGGSLVARGGHTPFEPVGYGSVVLHGPHVDNHAAAFDELAAARACEEVRDAQTLAAAVSGLFNAPEHAAQMAQTARVALEPLIETHADLDAFWTALATSTGISTLDKPAPD</sequence>